<evidence type="ECO:0000256" key="3">
    <source>
        <dbReference type="ARBA" id="ARBA00022452"/>
    </source>
</evidence>
<evidence type="ECO:0000256" key="6">
    <source>
        <dbReference type="ARBA" id="ARBA00023077"/>
    </source>
</evidence>
<dbReference type="Proteomes" id="UP000024547">
    <property type="component" value="Unassembled WGS sequence"/>
</dbReference>
<feature type="domain" description="TonB-dependent receptor-like beta-barrel" evidence="13">
    <location>
        <begin position="357"/>
        <end position="875"/>
    </location>
</feature>
<dbReference type="EMBL" id="AWFH01000010">
    <property type="protein sequence ID" value="KCZ62253.1"/>
    <property type="molecule type" value="Genomic_DNA"/>
</dbReference>
<dbReference type="CDD" id="cd01347">
    <property type="entry name" value="ligand_gated_channel"/>
    <property type="match status" value="1"/>
</dbReference>
<evidence type="ECO:0000256" key="10">
    <source>
        <dbReference type="PROSITE-ProRule" id="PRU10143"/>
    </source>
</evidence>
<feature type="signal peptide" evidence="12">
    <location>
        <begin position="1"/>
        <end position="28"/>
    </location>
</feature>
<keyword evidence="6 10" id="KW-0798">TonB box</keyword>
<dbReference type="PROSITE" id="PS52016">
    <property type="entry name" value="TONB_DEPENDENT_REC_3"/>
    <property type="match status" value="1"/>
</dbReference>
<keyword evidence="16" id="KW-1185">Reference proteome</keyword>
<keyword evidence="7 9" id="KW-0472">Membrane</keyword>
<protein>
    <recommendedName>
        <fullName evidence="17">TonB-dependent receptor</fullName>
    </recommendedName>
</protein>
<keyword evidence="8 9" id="KW-0998">Cell outer membrane</keyword>
<dbReference type="OrthoDB" id="7051241at2"/>
<sequence>MNHLKNNILKSAAIFPLAACLAAATAVAQDAPATDDTQVQETVTVTGSRIKRTDLTSVGPVTVLDSLEIEQSGITNLETLLQRLPSSAGFGGNSTSAYWVSNGWGTPQINLRGLGVNRTLVLLNGRRIVYGGTGANSAVDLSMIPMSLVSRIEVLKDGASATYGADAVAGVINLITKESYDGFELSAKYGMTDEGDGEELLLDLNWGASSDKADVMFNVSYQDNGAAPLWDESRAPCPGTPTPNGFVCDGLSSSTIGGRGTLPAGYVMPDGTVLTGPTRVNFNQVPGGDGDSFQIYDGVRDGFNYNRYFNASNPLERLSFATFGTYHLTDTTDLFAELLYTKRWSTQPASPATLVDIAFDANHPRNPTGVDFVLERRRLLENGARTFEQETDTFRIVTGLRGSLGDTWSYEASLNWGRNTGSDSILNNINTGRLSQTLDTTVCGSNGIPCADLFGYGDVTPEVLDYIVFTETGLGGNEQKALSASVSGDLFALPAGTVGAAFGAEWREDKGWRNPDSLAVAGLALGNQQDPISGSTTAKEVFAEVSVPVLKDRPFVQSLDLDGAVRYSDYDLFGSDTNYKAGINWRVNDAIKLRGTFATAFRIPNVPELFGGVSEGNLTTVDPCSGWASLSPSSNVSQNCQAAGVPVNYVQLGNTILTDAGGNPDLEPESSESFTIGTVLQPLEGLSVTLDYFDIEIDNAIRTTPGSTKLALCYESPNLSHQFCGPEHHTRNPLNGDVNYLSTQNANTGSETMKGLDIGVVYDFDKFGLAHSIDFNATYLSEYETVAFAGDQPTVINGYIGGGNGGYPEWRALGSWTTTADRWSGTYSVQMIGEGDDFFATSGPGSNIPAQFYHNAQFSYDVSEELRFTLGIDNIFQNDPPFVASWTDGNTDTMTYDLLGRRGYVRLTYRR</sequence>
<comment type="similarity">
    <text evidence="9 11">Belongs to the TonB-dependent receptor family.</text>
</comment>
<evidence type="ECO:0000256" key="2">
    <source>
        <dbReference type="ARBA" id="ARBA00022448"/>
    </source>
</evidence>
<dbReference type="InterPro" id="IPR010916">
    <property type="entry name" value="TonB_box_CS"/>
</dbReference>
<feature type="chain" id="PRO_5001570896" description="TonB-dependent receptor" evidence="12">
    <location>
        <begin position="29"/>
        <end position="911"/>
    </location>
</feature>
<gene>
    <name evidence="15" type="ORF">HY36_15910</name>
</gene>
<keyword evidence="3 9" id="KW-1134">Transmembrane beta strand</keyword>
<dbReference type="PROSITE" id="PS00430">
    <property type="entry name" value="TONB_DEPENDENT_REC_1"/>
    <property type="match status" value="1"/>
</dbReference>
<accession>A0A059E3P3</accession>
<dbReference type="GO" id="GO:0009279">
    <property type="term" value="C:cell outer membrane"/>
    <property type="evidence" value="ECO:0007669"/>
    <property type="project" value="UniProtKB-SubCell"/>
</dbReference>
<organism evidence="15 16">
    <name type="scientific">Hyphomonas atlantica</name>
    <dbReference type="NCBI Taxonomy" id="1280948"/>
    <lineage>
        <taxon>Bacteria</taxon>
        <taxon>Pseudomonadati</taxon>
        <taxon>Pseudomonadota</taxon>
        <taxon>Alphaproteobacteria</taxon>
        <taxon>Hyphomonadales</taxon>
        <taxon>Hyphomonadaceae</taxon>
        <taxon>Hyphomonas</taxon>
    </lineage>
</organism>
<dbReference type="PANTHER" id="PTHR47234">
    <property type="match status" value="1"/>
</dbReference>
<dbReference type="eggNOG" id="COG1629">
    <property type="taxonomic scope" value="Bacteria"/>
</dbReference>
<evidence type="ECO:0008006" key="17">
    <source>
        <dbReference type="Google" id="ProtNLM"/>
    </source>
</evidence>
<dbReference type="SUPFAM" id="SSF56935">
    <property type="entry name" value="Porins"/>
    <property type="match status" value="1"/>
</dbReference>
<name>A0A059E3P3_9PROT</name>
<evidence type="ECO:0000256" key="1">
    <source>
        <dbReference type="ARBA" id="ARBA00004571"/>
    </source>
</evidence>
<reference evidence="15 16" key="1">
    <citation type="journal article" date="2014" name="Antonie Van Leeuwenhoek">
        <title>Hyphomonas beringensis sp. nov. and Hyphomonas chukchiensis sp. nov., isolated from surface seawater of the Bering Sea and Chukchi Sea.</title>
        <authorList>
            <person name="Li C."/>
            <person name="Lai Q."/>
            <person name="Li G."/>
            <person name="Dong C."/>
            <person name="Wang J."/>
            <person name="Liao Y."/>
            <person name="Shao Z."/>
        </authorList>
    </citation>
    <scope>NUCLEOTIDE SEQUENCE [LARGE SCALE GENOMIC DNA]</scope>
    <source>
        <strain evidence="15 16">22II1-22F38</strain>
    </source>
</reference>
<evidence type="ECO:0000313" key="15">
    <source>
        <dbReference type="EMBL" id="KCZ62253.1"/>
    </source>
</evidence>
<comment type="caution">
    <text evidence="15">The sequence shown here is derived from an EMBL/GenBank/DDBJ whole genome shotgun (WGS) entry which is preliminary data.</text>
</comment>
<keyword evidence="2 9" id="KW-0813">Transport</keyword>
<dbReference type="RefSeq" id="WP_035550389.1">
    <property type="nucleotide sequence ID" value="NZ_AWFH01000010.1"/>
</dbReference>
<evidence type="ECO:0000256" key="7">
    <source>
        <dbReference type="ARBA" id="ARBA00023136"/>
    </source>
</evidence>
<evidence type="ECO:0000259" key="13">
    <source>
        <dbReference type="Pfam" id="PF00593"/>
    </source>
</evidence>
<keyword evidence="5 12" id="KW-0732">Signal</keyword>
<dbReference type="InterPro" id="IPR037066">
    <property type="entry name" value="Plug_dom_sf"/>
</dbReference>
<comment type="subcellular location">
    <subcellularLocation>
        <location evidence="1 9">Cell outer membrane</location>
        <topology evidence="1 9">Multi-pass membrane protein</topology>
    </subcellularLocation>
</comment>
<evidence type="ECO:0000256" key="11">
    <source>
        <dbReference type="RuleBase" id="RU003357"/>
    </source>
</evidence>
<dbReference type="eggNOG" id="COG4771">
    <property type="taxonomic scope" value="Bacteria"/>
</dbReference>
<dbReference type="Gene3D" id="2.170.130.10">
    <property type="entry name" value="TonB-dependent receptor, plug domain"/>
    <property type="match status" value="1"/>
</dbReference>
<evidence type="ECO:0000256" key="5">
    <source>
        <dbReference type="ARBA" id="ARBA00022729"/>
    </source>
</evidence>
<evidence type="ECO:0000256" key="8">
    <source>
        <dbReference type="ARBA" id="ARBA00023237"/>
    </source>
</evidence>
<evidence type="ECO:0000259" key="14">
    <source>
        <dbReference type="Pfam" id="PF07715"/>
    </source>
</evidence>
<dbReference type="STRING" id="1280948.HY36_15910"/>
<feature type="short sequence motif" description="TonB box" evidence="10">
    <location>
        <begin position="42"/>
        <end position="48"/>
    </location>
</feature>
<dbReference type="Pfam" id="PF07715">
    <property type="entry name" value="Plug"/>
    <property type="match status" value="1"/>
</dbReference>
<evidence type="ECO:0000256" key="12">
    <source>
        <dbReference type="SAM" id="SignalP"/>
    </source>
</evidence>
<dbReference type="PANTHER" id="PTHR47234:SF2">
    <property type="entry name" value="TONB-DEPENDENT RECEPTOR"/>
    <property type="match status" value="1"/>
</dbReference>
<evidence type="ECO:0000256" key="9">
    <source>
        <dbReference type="PROSITE-ProRule" id="PRU01360"/>
    </source>
</evidence>
<evidence type="ECO:0000256" key="4">
    <source>
        <dbReference type="ARBA" id="ARBA00022692"/>
    </source>
</evidence>
<dbReference type="InterPro" id="IPR000531">
    <property type="entry name" value="Beta-barrel_TonB"/>
</dbReference>
<feature type="domain" description="TonB-dependent receptor plug" evidence="14">
    <location>
        <begin position="57"/>
        <end position="171"/>
    </location>
</feature>
<dbReference type="InterPro" id="IPR012910">
    <property type="entry name" value="Plug_dom"/>
</dbReference>
<keyword evidence="4 9" id="KW-0812">Transmembrane</keyword>
<dbReference type="AlphaFoldDB" id="A0A059E3P3"/>
<proteinExistence type="inferred from homology"/>
<dbReference type="Pfam" id="PF00593">
    <property type="entry name" value="TonB_dep_Rec_b-barrel"/>
    <property type="match status" value="1"/>
</dbReference>
<dbReference type="InterPro" id="IPR036942">
    <property type="entry name" value="Beta-barrel_TonB_sf"/>
</dbReference>
<dbReference type="Gene3D" id="2.40.170.20">
    <property type="entry name" value="TonB-dependent receptor, beta-barrel domain"/>
    <property type="match status" value="1"/>
</dbReference>
<dbReference type="PATRIC" id="fig|1280948.3.peg.1411"/>
<evidence type="ECO:0000313" key="16">
    <source>
        <dbReference type="Proteomes" id="UP000024547"/>
    </source>
</evidence>
<dbReference type="InterPro" id="IPR039426">
    <property type="entry name" value="TonB-dep_rcpt-like"/>
</dbReference>